<evidence type="ECO:0000313" key="2">
    <source>
        <dbReference type="Proteomes" id="UP001470230"/>
    </source>
</evidence>
<dbReference type="Gene3D" id="3.90.75.20">
    <property type="match status" value="1"/>
</dbReference>
<dbReference type="InterPro" id="IPR044925">
    <property type="entry name" value="His-Me_finger_sf"/>
</dbReference>
<evidence type="ECO:0008006" key="3">
    <source>
        <dbReference type="Google" id="ProtNLM"/>
    </source>
</evidence>
<sequence length="200" mass="24117">MTIEQHWETLKVDSSYEICIEYPYQVRRRDNHKVVSESMSNGYPQLHLNRLTYKKHRIIALQWIDNDDSNNKIEVDHINKDRTDYHLTNLRWVTSAENKLNITGRGHIKYEYFDDIPNDSIVIDTYETKNGMRYFDSTRYYYYHDDANDEDVFYGKVSDELYRRLHINVTKDGCQMVYCKDINNKLVGVCINKFKRQYDL</sequence>
<dbReference type="EMBL" id="JAPFFF010000012">
    <property type="protein sequence ID" value="KAK8875783.1"/>
    <property type="molecule type" value="Genomic_DNA"/>
</dbReference>
<name>A0ABR2JEK6_9EUKA</name>
<gene>
    <name evidence="1" type="ORF">M9Y10_005958</name>
</gene>
<dbReference type="SUPFAM" id="SSF54060">
    <property type="entry name" value="His-Me finger endonucleases"/>
    <property type="match status" value="1"/>
</dbReference>
<evidence type="ECO:0000313" key="1">
    <source>
        <dbReference type="EMBL" id="KAK8875783.1"/>
    </source>
</evidence>
<protein>
    <recommendedName>
        <fullName evidence="3">HNH nuclease domain-containing protein</fullName>
    </recommendedName>
</protein>
<proteinExistence type="predicted"/>
<comment type="caution">
    <text evidence="1">The sequence shown here is derived from an EMBL/GenBank/DDBJ whole genome shotgun (WGS) entry which is preliminary data.</text>
</comment>
<organism evidence="1 2">
    <name type="scientific">Tritrichomonas musculus</name>
    <dbReference type="NCBI Taxonomy" id="1915356"/>
    <lineage>
        <taxon>Eukaryota</taxon>
        <taxon>Metamonada</taxon>
        <taxon>Parabasalia</taxon>
        <taxon>Tritrichomonadida</taxon>
        <taxon>Tritrichomonadidae</taxon>
        <taxon>Tritrichomonas</taxon>
    </lineage>
</organism>
<dbReference type="Proteomes" id="UP001470230">
    <property type="component" value="Unassembled WGS sequence"/>
</dbReference>
<reference evidence="1 2" key="1">
    <citation type="submission" date="2024-04" db="EMBL/GenBank/DDBJ databases">
        <title>Tritrichomonas musculus Genome.</title>
        <authorList>
            <person name="Alves-Ferreira E."/>
            <person name="Grigg M."/>
            <person name="Lorenzi H."/>
            <person name="Galac M."/>
        </authorList>
    </citation>
    <scope>NUCLEOTIDE SEQUENCE [LARGE SCALE GENOMIC DNA]</scope>
    <source>
        <strain evidence="1 2">EAF2021</strain>
    </source>
</reference>
<keyword evidence="2" id="KW-1185">Reference proteome</keyword>
<accession>A0ABR2JEK6</accession>